<keyword evidence="6 14" id="KW-0479">Metal-binding</keyword>
<evidence type="ECO:0000256" key="8">
    <source>
        <dbReference type="ARBA" id="ARBA00022801"/>
    </source>
</evidence>
<keyword evidence="5 14" id="KW-0812">Transmembrane</keyword>
<feature type="transmembrane region" description="Helical" evidence="14">
    <location>
        <begin position="148"/>
        <end position="168"/>
    </location>
</feature>
<dbReference type="PANTHER" id="PTHR39188:SF3">
    <property type="entry name" value="STAGE IV SPORULATION PROTEIN FB"/>
    <property type="match status" value="1"/>
</dbReference>
<dbReference type="EMBL" id="JACPUR010000017">
    <property type="protein sequence ID" value="MBI3127421.1"/>
    <property type="molecule type" value="Genomic_DNA"/>
</dbReference>
<comment type="cofactor">
    <cofactor evidence="14 16">
        <name>Zn(2+)</name>
        <dbReference type="ChEBI" id="CHEBI:29105"/>
    </cofactor>
    <text evidence="14 16">Binds 1 zinc ion per subunit.</text>
</comment>
<dbReference type="SUPFAM" id="SSF54631">
    <property type="entry name" value="CBS-domain pair"/>
    <property type="match status" value="1"/>
</dbReference>
<dbReference type="Proteomes" id="UP000782312">
    <property type="component" value="Unassembled WGS sequence"/>
</dbReference>
<accession>A0A932MPS3</accession>
<dbReference type="PIRSF" id="PIRSF006404">
    <property type="entry name" value="UCP006404_Pept_M50_CBS"/>
    <property type="match status" value="1"/>
</dbReference>
<dbReference type="InterPro" id="IPR008915">
    <property type="entry name" value="Peptidase_M50"/>
</dbReference>
<organism evidence="19 20">
    <name type="scientific">Tectimicrobiota bacterium</name>
    <dbReference type="NCBI Taxonomy" id="2528274"/>
    <lineage>
        <taxon>Bacteria</taxon>
        <taxon>Pseudomonadati</taxon>
        <taxon>Nitrospinota/Tectimicrobiota group</taxon>
        <taxon>Candidatus Tectimicrobiota</taxon>
    </lineage>
</organism>
<protein>
    <recommendedName>
        <fullName evidence="14">Zinc metalloprotease</fullName>
    </recommendedName>
</protein>
<dbReference type="PANTHER" id="PTHR39188">
    <property type="entry name" value="MEMBRANE-ASSOCIATED ZINC METALLOPROTEASE M50B"/>
    <property type="match status" value="1"/>
</dbReference>
<dbReference type="InterPro" id="IPR000644">
    <property type="entry name" value="CBS_dom"/>
</dbReference>
<feature type="domain" description="CBS" evidence="18">
    <location>
        <begin position="260"/>
        <end position="316"/>
    </location>
</feature>
<name>A0A932MPS3_UNCTE</name>
<keyword evidence="13 14" id="KW-0472">Membrane</keyword>
<keyword evidence="12 17" id="KW-0129">CBS domain</keyword>
<evidence type="ECO:0000256" key="9">
    <source>
        <dbReference type="ARBA" id="ARBA00022833"/>
    </source>
</evidence>
<dbReference type="GO" id="GO:0005886">
    <property type="term" value="C:plasma membrane"/>
    <property type="evidence" value="ECO:0007669"/>
    <property type="project" value="UniProtKB-SubCell"/>
</dbReference>
<dbReference type="Gene3D" id="3.10.580.10">
    <property type="entry name" value="CBS-domain"/>
    <property type="match status" value="1"/>
</dbReference>
<comment type="subcellular location">
    <subcellularLocation>
        <location evidence="1 14">Cell membrane</location>
        <topology evidence="1 14">Multi-pass membrane protein</topology>
    </subcellularLocation>
</comment>
<feature type="domain" description="CBS" evidence="18">
    <location>
        <begin position="323"/>
        <end position="381"/>
    </location>
</feature>
<evidence type="ECO:0000256" key="2">
    <source>
        <dbReference type="ARBA" id="ARBA00007931"/>
    </source>
</evidence>
<evidence type="ECO:0000256" key="13">
    <source>
        <dbReference type="ARBA" id="ARBA00023136"/>
    </source>
</evidence>
<evidence type="ECO:0000256" key="10">
    <source>
        <dbReference type="ARBA" id="ARBA00022989"/>
    </source>
</evidence>
<keyword evidence="3 14" id="KW-1003">Cell membrane</keyword>
<proteinExistence type="inferred from homology"/>
<keyword evidence="11 14" id="KW-0482">Metalloprotease</keyword>
<evidence type="ECO:0000256" key="3">
    <source>
        <dbReference type="ARBA" id="ARBA00022475"/>
    </source>
</evidence>
<evidence type="ECO:0000313" key="20">
    <source>
        <dbReference type="Proteomes" id="UP000782312"/>
    </source>
</evidence>
<evidence type="ECO:0000256" key="12">
    <source>
        <dbReference type="ARBA" id="ARBA00023122"/>
    </source>
</evidence>
<keyword evidence="9 14" id="KW-0862">Zinc</keyword>
<dbReference type="AlphaFoldDB" id="A0A932MPS3"/>
<evidence type="ECO:0000256" key="17">
    <source>
        <dbReference type="PROSITE-ProRule" id="PRU00703"/>
    </source>
</evidence>
<dbReference type="InterPro" id="IPR046342">
    <property type="entry name" value="CBS_dom_sf"/>
</dbReference>
<comment type="similarity">
    <text evidence="2 14">Belongs to the peptidase M50B family.</text>
</comment>
<dbReference type="InterPro" id="IPR016483">
    <property type="entry name" value="UCP006404_Pept_M50_CBS"/>
</dbReference>
<feature type="transmembrane region" description="Helical" evidence="14">
    <location>
        <begin position="87"/>
        <end position="106"/>
    </location>
</feature>
<evidence type="ECO:0000256" key="14">
    <source>
        <dbReference type="PIRNR" id="PIRNR006404"/>
    </source>
</evidence>
<dbReference type="GO" id="GO:0046872">
    <property type="term" value="F:metal ion binding"/>
    <property type="evidence" value="ECO:0007669"/>
    <property type="project" value="UniProtKB-UniRule"/>
</dbReference>
<feature type="binding site" evidence="16">
    <location>
        <position position="76"/>
    </location>
    <ligand>
        <name>Zn(2+)</name>
        <dbReference type="ChEBI" id="CHEBI:29105"/>
        <note>catalytic</note>
    </ligand>
</feature>
<dbReference type="CDD" id="cd06164">
    <property type="entry name" value="S2P-M50_SpoIVFB_CBS"/>
    <property type="match status" value="1"/>
</dbReference>
<dbReference type="Pfam" id="PF02163">
    <property type="entry name" value="Peptidase_M50"/>
    <property type="match status" value="2"/>
</dbReference>
<keyword evidence="8 14" id="KW-0378">Hydrolase</keyword>
<sequence>MHATAADRQTAQGFSLARIAGIDIRLDYSWFIILALLIWSLSAGYFPAYLPGESGWTYLAAGTLAALLFFASLLAHELAHSLVAMRAGIRISSITLFVFGGMARLSEDVADPKTEIRVAIAGPIASFLLAAGFWLLRGFSAGAGFAPGAAIFGYLAWINVVLAAFNLFPGFPLDGGRVLRAVLWWRTGDVVRATKWASDMGKGFAAALMILGVFEFALGNFLGGLWLLFIGMFLQNMAAQGYLQILLRRSLEGVRVEEVMIREPVTVPPQASLEEVAEEYFLHHGFRGFPVADDGRVLGVISIQQVIQVPREERSRRRAVDAMVPLSERMVIEPGAPLLDAVPRMNEAEAGRLIVIRNGTMEGMITKTGLVRFLELKQLLT</sequence>
<evidence type="ECO:0000256" key="6">
    <source>
        <dbReference type="ARBA" id="ARBA00022723"/>
    </source>
</evidence>
<keyword evidence="7" id="KW-0677">Repeat</keyword>
<dbReference type="Pfam" id="PF00571">
    <property type="entry name" value="CBS"/>
    <property type="match status" value="2"/>
</dbReference>
<evidence type="ECO:0000256" key="5">
    <source>
        <dbReference type="ARBA" id="ARBA00022692"/>
    </source>
</evidence>
<dbReference type="GO" id="GO:0006508">
    <property type="term" value="P:proteolysis"/>
    <property type="evidence" value="ECO:0007669"/>
    <property type="project" value="UniProtKB-KW"/>
</dbReference>
<gene>
    <name evidence="19" type="ORF">HYZ11_07440</name>
</gene>
<dbReference type="PROSITE" id="PS51371">
    <property type="entry name" value="CBS"/>
    <property type="match status" value="2"/>
</dbReference>
<evidence type="ECO:0000256" key="1">
    <source>
        <dbReference type="ARBA" id="ARBA00004651"/>
    </source>
</evidence>
<dbReference type="SMART" id="SM00116">
    <property type="entry name" value="CBS"/>
    <property type="match status" value="2"/>
</dbReference>
<dbReference type="GO" id="GO:0008237">
    <property type="term" value="F:metallopeptidase activity"/>
    <property type="evidence" value="ECO:0007669"/>
    <property type="project" value="UniProtKB-UniRule"/>
</dbReference>
<evidence type="ECO:0000256" key="11">
    <source>
        <dbReference type="ARBA" id="ARBA00023049"/>
    </source>
</evidence>
<keyword evidence="10 14" id="KW-1133">Transmembrane helix</keyword>
<evidence type="ECO:0000256" key="7">
    <source>
        <dbReference type="ARBA" id="ARBA00022737"/>
    </source>
</evidence>
<reference evidence="19" key="1">
    <citation type="submission" date="2020-07" db="EMBL/GenBank/DDBJ databases">
        <title>Huge and variable diversity of episymbiotic CPR bacteria and DPANN archaea in groundwater ecosystems.</title>
        <authorList>
            <person name="He C.Y."/>
            <person name="Keren R."/>
            <person name="Whittaker M."/>
            <person name="Farag I.F."/>
            <person name="Doudna J."/>
            <person name="Cate J.H.D."/>
            <person name="Banfield J.F."/>
        </authorList>
    </citation>
    <scope>NUCLEOTIDE SEQUENCE</scope>
    <source>
        <strain evidence="19">NC_groundwater_763_Ag_S-0.2um_68_21</strain>
    </source>
</reference>
<feature type="transmembrane region" description="Helical" evidence="14">
    <location>
        <begin position="118"/>
        <end position="136"/>
    </location>
</feature>
<comment type="caution">
    <text evidence="19">The sequence shown here is derived from an EMBL/GenBank/DDBJ whole genome shotgun (WGS) entry which is preliminary data.</text>
</comment>
<feature type="transmembrane region" description="Helical" evidence="14">
    <location>
        <begin position="204"/>
        <end position="234"/>
    </location>
</feature>
<evidence type="ECO:0000313" key="19">
    <source>
        <dbReference type="EMBL" id="MBI3127421.1"/>
    </source>
</evidence>
<evidence type="ECO:0000256" key="4">
    <source>
        <dbReference type="ARBA" id="ARBA00022670"/>
    </source>
</evidence>
<feature type="active site" evidence="15">
    <location>
        <position position="77"/>
    </location>
</feature>
<evidence type="ECO:0000256" key="16">
    <source>
        <dbReference type="PIRSR" id="PIRSR006404-2"/>
    </source>
</evidence>
<evidence type="ECO:0000256" key="15">
    <source>
        <dbReference type="PIRSR" id="PIRSR006404-1"/>
    </source>
</evidence>
<feature type="transmembrane region" description="Helical" evidence="14">
    <location>
        <begin position="28"/>
        <end position="50"/>
    </location>
</feature>
<feature type="binding site" evidence="16">
    <location>
        <position position="80"/>
    </location>
    <ligand>
        <name>Zn(2+)</name>
        <dbReference type="ChEBI" id="CHEBI:29105"/>
        <note>catalytic</note>
    </ligand>
</feature>
<keyword evidence="4 14" id="KW-0645">Protease</keyword>
<evidence type="ECO:0000259" key="18">
    <source>
        <dbReference type="PROSITE" id="PS51371"/>
    </source>
</evidence>
<feature type="binding site" evidence="16">
    <location>
        <position position="174"/>
    </location>
    <ligand>
        <name>Zn(2+)</name>
        <dbReference type="ChEBI" id="CHEBI:29105"/>
        <note>catalytic</note>
    </ligand>
</feature>
<feature type="transmembrane region" description="Helical" evidence="14">
    <location>
        <begin position="56"/>
        <end position="75"/>
    </location>
</feature>